<evidence type="ECO:0000256" key="9">
    <source>
        <dbReference type="HAMAP-Rule" id="MF_01808"/>
    </source>
</evidence>
<dbReference type="InterPro" id="IPR002104">
    <property type="entry name" value="Integrase_catalytic"/>
</dbReference>
<comment type="similarity">
    <text evidence="9">Belongs to the 'phage' integrase family. XerC subfamily.</text>
</comment>
<feature type="active site" evidence="9">
    <location>
        <position position="172"/>
    </location>
</feature>
<evidence type="ECO:0000256" key="4">
    <source>
        <dbReference type="ARBA" id="ARBA00022829"/>
    </source>
</evidence>
<comment type="subcellular location">
    <subcellularLocation>
        <location evidence="1 9">Cytoplasm</location>
    </subcellularLocation>
</comment>
<feature type="active site" evidence="9">
    <location>
        <position position="244"/>
    </location>
</feature>
<dbReference type="PANTHER" id="PTHR30349">
    <property type="entry name" value="PHAGE INTEGRASE-RELATED"/>
    <property type="match status" value="1"/>
</dbReference>
<evidence type="ECO:0000313" key="13">
    <source>
        <dbReference type="Proteomes" id="UP000824028"/>
    </source>
</evidence>
<dbReference type="PROSITE" id="PS51900">
    <property type="entry name" value="CB"/>
    <property type="match status" value="1"/>
</dbReference>
<dbReference type="Pfam" id="PF00589">
    <property type="entry name" value="Phage_integrase"/>
    <property type="match status" value="1"/>
</dbReference>
<reference evidence="12" key="1">
    <citation type="journal article" date="2021" name="PeerJ">
        <title>Extensive microbial diversity within the chicken gut microbiome revealed by metagenomics and culture.</title>
        <authorList>
            <person name="Gilroy R."/>
            <person name="Ravi A."/>
            <person name="Getino M."/>
            <person name="Pursley I."/>
            <person name="Horton D.L."/>
            <person name="Alikhan N.F."/>
            <person name="Baker D."/>
            <person name="Gharbi K."/>
            <person name="Hall N."/>
            <person name="Watson M."/>
            <person name="Adriaenssens E.M."/>
            <person name="Foster-Nyarko E."/>
            <person name="Jarju S."/>
            <person name="Secka A."/>
            <person name="Antonio M."/>
            <person name="Oren A."/>
            <person name="Chaudhuri R.R."/>
            <person name="La Ragione R."/>
            <person name="Hildebrand F."/>
            <person name="Pallen M.J."/>
        </authorList>
    </citation>
    <scope>NUCLEOTIDE SEQUENCE</scope>
    <source>
        <strain evidence="12">ChiHjej9B8-1298</strain>
    </source>
</reference>
<keyword evidence="8 9" id="KW-0131">Cell cycle</keyword>
<keyword evidence="5 9" id="KW-0229">DNA integration</keyword>
<dbReference type="Proteomes" id="UP000824028">
    <property type="component" value="Unassembled WGS sequence"/>
</dbReference>
<dbReference type="InterPro" id="IPR050090">
    <property type="entry name" value="Tyrosine_recombinase_XerCD"/>
</dbReference>
<evidence type="ECO:0000259" key="10">
    <source>
        <dbReference type="PROSITE" id="PS51898"/>
    </source>
</evidence>
<dbReference type="GO" id="GO:0005737">
    <property type="term" value="C:cytoplasm"/>
    <property type="evidence" value="ECO:0007669"/>
    <property type="project" value="UniProtKB-SubCell"/>
</dbReference>
<reference evidence="12" key="2">
    <citation type="submission" date="2021-04" db="EMBL/GenBank/DDBJ databases">
        <authorList>
            <person name="Gilroy R."/>
        </authorList>
    </citation>
    <scope>NUCLEOTIDE SEQUENCE</scope>
    <source>
        <strain evidence="12">ChiHjej9B8-1298</strain>
    </source>
</reference>
<dbReference type="GO" id="GO:0009037">
    <property type="term" value="F:tyrosine-based site-specific recombinase activity"/>
    <property type="evidence" value="ECO:0007669"/>
    <property type="project" value="UniProtKB-UniRule"/>
</dbReference>
<dbReference type="GO" id="GO:0006313">
    <property type="term" value="P:DNA transposition"/>
    <property type="evidence" value="ECO:0007669"/>
    <property type="project" value="UniProtKB-UniRule"/>
</dbReference>
<feature type="active site" evidence="9">
    <location>
        <position position="148"/>
    </location>
</feature>
<keyword evidence="7 9" id="KW-0233">DNA recombination</keyword>
<comment type="function">
    <text evidence="9">Site-specific tyrosine recombinase, which acts by catalyzing the cutting and rejoining of the recombining DNA molecules. The XerC-XerD complex is essential to convert dimers of the bacterial chromosome into monomers to permit their segregation at cell division. It also contributes to the segregational stability of plasmids.</text>
</comment>
<evidence type="ECO:0000256" key="6">
    <source>
        <dbReference type="ARBA" id="ARBA00023125"/>
    </source>
</evidence>
<dbReference type="PANTHER" id="PTHR30349:SF77">
    <property type="entry name" value="TYROSINE RECOMBINASE XERC"/>
    <property type="match status" value="1"/>
</dbReference>
<feature type="domain" description="Core-binding (CB)" evidence="11">
    <location>
        <begin position="1"/>
        <end position="86"/>
    </location>
</feature>
<dbReference type="EMBL" id="DXBX01000070">
    <property type="protein sequence ID" value="HIZ33653.1"/>
    <property type="molecule type" value="Genomic_DNA"/>
</dbReference>
<proteinExistence type="inferred from homology"/>
<dbReference type="Gene3D" id="1.10.150.130">
    <property type="match status" value="1"/>
</dbReference>
<gene>
    <name evidence="9" type="primary">xerC</name>
    <name evidence="12" type="ORF">H9814_09010</name>
</gene>
<evidence type="ECO:0000256" key="8">
    <source>
        <dbReference type="ARBA" id="ARBA00023306"/>
    </source>
</evidence>
<dbReference type="SUPFAM" id="SSF56349">
    <property type="entry name" value="DNA breaking-rejoining enzymes"/>
    <property type="match status" value="1"/>
</dbReference>
<feature type="active site" description="O-(3'-phospho-DNA)-tyrosine intermediate" evidence="9">
    <location>
        <position position="276"/>
    </location>
</feature>
<organism evidence="12 13">
    <name type="scientific">Candidatus Bacteroides merdigallinarum</name>
    <dbReference type="NCBI Taxonomy" id="2838473"/>
    <lineage>
        <taxon>Bacteria</taxon>
        <taxon>Pseudomonadati</taxon>
        <taxon>Bacteroidota</taxon>
        <taxon>Bacteroidia</taxon>
        <taxon>Bacteroidales</taxon>
        <taxon>Bacteroidaceae</taxon>
        <taxon>Bacteroides</taxon>
    </lineage>
</organism>
<comment type="caution">
    <text evidence="12">The sequence shown here is derived from an EMBL/GenBank/DDBJ whole genome shotgun (WGS) entry which is preliminary data.</text>
</comment>
<accession>A0A9D2J233</accession>
<sequence>MDLIDSFLDYLLYERNYSQETIKSYKEDMLQFEAFLIGESGKGRSLAEVSAKEIRAWVIHLMDAGRATTTINRKLSTLHSFYKYLLKRDICQVNPSRKVAGPKNKKKLPVFVKEAEMNRLLDDVDFGGGFEACRDRVIIETFYLTGIRLSELIGLKDVDVDFASSQIKVTGKRNKQRLVPVGEELRKDLQMYVKLRNETIAAPAKAFFVRKSGEQLSRSIVDNIVKRNLSKVATVQKKSPHVLRHTFATQMLNHDAQLGSIKELLGHESLATTEVYTHTTFEELKRMYNQAHPRA</sequence>
<feature type="active site" evidence="9">
    <location>
        <position position="267"/>
    </location>
</feature>
<dbReference type="Pfam" id="PF02899">
    <property type="entry name" value="Phage_int_SAM_1"/>
    <property type="match status" value="1"/>
</dbReference>
<keyword evidence="2 9" id="KW-0963">Cytoplasm</keyword>
<dbReference type="GO" id="GO:0051301">
    <property type="term" value="P:cell division"/>
    <property type="evidence" value="ECO:0007669"/>
    <property type="project" value="UniProtKB-KW"/>
</dbReference>
<dbReference type="GO" id="GO:0003677">
    <property type="term" value="F:DNA binding"/>
    <property type="evidence" value="ECO:0007669"/>
    <property type="project" value="UniProtKB-UniRule"/>
</dbReference>
<evidence type="ECO:0000256" key="5">
    <source>
        <dbReference type="ARBA" id="ARBA00022908"/>
    </source>
</evidence>
<protein>
    <recommendedName>
        <fullName evidence="9">Tyrosine recombinase XerC</fullName>
    </recommendedName>
</protein>
<dbReference type="Gene3D" id="1.10.443.10">
    <property type="entry name" value="Intergrase catalytic core"/>
    <property type="match status" value="1"/>
</dbReference>
<dbReference type="InterPro" id="IPR011010">
    <property type="entry name" value="DNA_brk_join_enz"/>
</dbReference>
<evidence type="ECO:0000256" key="7">
    <source>
        <dbReference type="ARBA" id="ARBA00023172"/>
    </source>
</evidence>
<dbReference type="InterPro" id="IPR044068">
    <property type="entry name" value="CB"/>
</dbReference>
<feature type="active site" evidence="9">
    <location>
        <position position="241"/>
    </location>
</feature>
<evidence type="ECO:0000256" key="2">
    <source>
        <dbReference type="ARBA" id="ARBA00022490"/>
    </source>
</evidence>
<keyword evidence="4 9" id="KW-0159">Chromosome partition</keyword>
<evidence type="ECO:0000259" key="11">
    <source>
        <dbReference type="PROSITE" id="PS51900"/>
    </source>
</evidence>
<name>A0A9D2J233_9BACE</name>
<dbReference type="InterPro" id="IPR023009">
    <property type="entry name" value="Tyrosine_recombinase_XerC/XerD"/>
</dbReference>
<evidence type="ECO:0000256" key="1">
    <source>
        <dbReference type="ARBA" id="ARBA00004496"/>
    </source>
</evidence>
<dbReference type="PROSITE" id="PS51898">
    <property type="entry name" value="TYR_RECOMBINASE"/>
    <property type="match status" value="1"/>
</dbReference>
<dbReference type="InterPro" id="IPR010998">
    <property type="entry name" value="Integrase_recombinase_N"/>
</dbReference>
<dbReference type="InterPro" id="IPR013762">
    <property type="entry name" value="Integrase-like_cat_sf"/>
</dbReference>
<dbReference type="HAMAP" id="MF_01808">
    <property type="entry name" value="Recomb_XerC_XerD"/>
    <property type="match status" value="1"/>
</dbReference>
<comment type="subunit">
    <text evidence="9">Forms a cyclic heterotetrameric complex composed of two molecules of XerC and two molecules of XerD.</text>
</comment>
<keyword evidence="3 9" id="KW-0132">Cell division</keyword>
<dbReference type="InterPro" id="IPR004107">
    <property type="entry name" value="Integrase_SAM-like_N"/>
</dbReference>
<evidence type="ECO:0000313" key="12">
    <source>
        <dbReference type="EMBL" id="HIZ33653.1"/>
    </source>
</evidence>
<dbReference type="AlphaFoldDB" id="A0A9D2J233"/>
<dbReference type="GO" id="GO:0007059">
    <property type="term" value="P:chromosome segregation"/>
    <property type="evidence" value="ECO:0007669"/>
    <property type="project" value="UniProtKB-UniRule"/>
</dbReference>
<evidence type="ECO:0000256" key="3">
    <source>
        <dbReference type="ARBA" id="ARBA00022618"/>
    </source>
</evidence>
<keyword evidence="6 9" id="KW-0238">DNA-binding</keyword>
<feature type="domain" description="Tyr recombinase" evidence="10">
    <location>
        <begin position="107"/>
        <end position="289"/>
    </location>
</feature>